<evidence type="ECO:0000259" key="3">
    <source>
        <dbReference type="Pfam" id="PF01609"/>
    </source>
</evidence>
<organism evidence="4 5">
    <name type="scientific">Candidatus Desulfolinea nitratireducens</name>
    <dbReference type="NCBI Taxonomy" id="2841698"/>
    <lineage>
        <taxon>Bacteria</taxon>
        <taxon>Bacillati</taxon>
        <taxon>Chloroflexota</taxon>
        <taxon>Anaerolineae</taxon>
        <taxon>Anaerolineales</taxon>
        <taxon>Anaerolineales incertae sedis</taxon>
        <taxon>Candidatus Desulfolinea</taxon>
    </lineage>
</organism>
<feature type="compositionally biased region" description="Basic and acidic residues" evidence="1">
    <location>
        <begin position="12"/>
        <end position="27"/>
    </location>
</feature>
<sequence length="547" mass="62359">MQCKTRKKKRQAKEQERRRQKKLEKQRSKSKGTAHGPRPTRNQKEVARRLLAGEVSMVGGTGWSFVEPFLAFLGDVGFYEVIQIDGERFIRKMMAISLLILTYEVKVLLGLAGMNCVGPTLFRDIALLKLIGYTSQQLQEGFCQRGYGDKQRPMHKNVLADAVEKLTASELEYILNTSIQRLVEKGVFAESRGHFALDGSDLETTARYQGAGMKTVTERHWSRKEKKLVEIEKTIYGFKLLALYDVHLRLVVAVKVVQIQEHDSPFTRQLLQQGIENLGEGIIQVLLIDRGFLDGLTLWQIKHQDGIDFVIPVKSNMHVTADARAFLQQKPDDGFLFAAERPGEGEKQTGHIKLIGVKSLTTYNQYGDEDHQRLSNRTDFEGNPINAIVITKFDHNIYTNDKAKVFLTSLPVSDPLAVIDLYDLRSLIENTLFRELKQGWFLGVFPKKTADAVRGHVYLTILVFNLTNAFRTQVGQDLAKRGIRRQRRSWHCAHRFIIFAGEFYAVFDIETVFILLGKPPDICWRVDPDQIYRQFASVGLQNPYGAI</sequence>
<dbReference type="EMBL" id="JACNJN010000120">
    <property type="protein sequence ID" value="MBC8335717.1"/>
    <property type="molecule type" value="Genomic_DNA"/>
</dbReference>
<evidence type="ECO:0000256" key="1">
    <source>
        <dbReference type="SAM" id="MobiDB-lite"/>
    </source>
</evidence>
<dbReference type="GO" id="GO:0006313">
    <property type="term" value="P:DNA transposition"/>
    <property type="evidence" value="ECO:0007669"/>
    <property type="project" value="InterPro"/>
</dbReference>
<evidence type="ECO:0000313" key="4">
    <source>
        <dbReference type="EMBL" id="MBC8335717.1"/>
    </source>
</evidence>
<evidence type="ECO:0000256" key="2">
    <source>
        <dbReference type="SAM" id="Phobius"/>
    </source>
</evidence>
<feature type="transmembrane region" description="Helical" evidence="2">
    <location>
        <begin position="93"/>
        <end position="114"/>
    </location>
</feature>
<dbReference type="GO" id="GO:0004803">
    <property type="term" value="F:transposase activity"/>
    <property type="evidence" value="ECO:0007669"/>
    <property type="project" value="InterPro"/>
</dbReference>
<keyword evidence="2" id="KW-0812">Transmembrane</keyword>
<reference evidence="4 5" key="1">
    <citation type="submission" date="2020-08" db="EMBL/GenBank/DDBJ databases">
        <title>Bridging the membrane lipid divide: bacteria of the FCB group superphylum have the potential to synthesize archaeal ether lipids.</title>
        <authorList>
            <person name="Villanueva L."/>
            <person name="Von Meijenfeldt F.A.B."/>
            <person name="Westbye A.B."/>
            <person name="Yadav S."/>
            <person name="Hopmans E.C."/>
            <person name="Dutilh B.E."/>
            <person name="Sinninghe Damste J.S."/>
        </authorList>
    </citation>
    <scope>NUCLEOTIDE SEQUENCE [LARGE SCALE GENOMIC DNA]</scope>
    <source>
        <strain evidence="4">NIOZ-UU36</strain>
    </source>
</reference>
<feature type="region of interest" description="Disordered" evidence="1">
    <location>
        <begin position="1"/>
        <end position="44"/>
    </location>
</feature>
<dbReference type="AlphaFoldDB" id="A0A8J6NL85"/>
<dbReference type="Proteomes" id="UP000614469">
    <property type="component" value="Unassembled WGS sequence"/>
</dbReference>
<name>A0A8J6NL85_9CHLR</name>
<evidence type="ECO:0000313" key="5">
    <source>
        <dbReference type="Proteomes" id="UP000614469"/>
    </source>
</evidence>
<accession>A0A8J6NL85</accession>
<keyword evidence="2" id="KW-0472">Membrane</keyword>
<dbReference type="GO" id="GO:0003677">
    <property type="term" value="F:DNA binding"/>
    <property type="evidence" value="ECO:0007669"/>
    <property type="project" value="InterPro"/>
</dbReference>
<dbReference type="SUPFAM" id="SSF53098">
    <property type="entry name" value="Ribonuclease H-like"/>
    <property type="match status" value="1"/>
</dbReference>
<dbReference type="InterPro" id="IPR012337">
    <property type="entry name" value="RNaseH-like_sf"/>
</dbReference>
<comment type="caution">
    <text evidence="4">The sequence shown here is derived from an EMBL/GenBank/DDBJ whole genome shotgun (WGS) entry which is preliminary data.</text>
</comment>
<feature type="domain" description="Transposase IS4-like" evidence="3">
    <location>
        <begin position="193"/>
        <end position="466"/>
    </location>
</feature>
<feature type="compositionally biased region" description="Basic residues" evidence="1">
    <location>
        <begin position="1"/>
        <end position="11"/>
    </location>
</feature>
<protein>
    <submittedName>
        <fullName evidence="4">Transposase</fullName>
    </submittedName>
</protein>
<keyword evidence="2" id="KW-1133">Transmembrane helix</keyword>
<gene>
    <name evidence="4" type="ORF">H8E29_10650</name>
</gene>
<proteinExistence type="predicted"/>
<dbReference type="Pfam" id="PF01609">
    <property type="entry name" value="DDE_Tnp_1"/>
    <property type="match status" value="1"/>
</dbReference>
<dbReference type="InterPro" id="IPR002559">
    <property type="entry name" value="Transposase_11"/>
</dbReference>